<name>A0A6J4SK68_9ACTN</name>
<feature type="compositionally biased region" description="Basic and acidic residues" evidence="1">
    <location>
        <begin position="55"/>
        <end position="70"/>
    </location>
</feature>
<protein>
    <submittedName>
        <fullName evidence="2">Uncharacterized protein</fullName>
    </submittedName>
</protein>
<feature type="compositionally biased region" description="Basic and acidic residues" evidence="1">
    <location>
        <begin position="1"/>
        <end position="16"/>
    </location>
</feature>
<evidence type="ECO:0000256" key="1">
    <source>
        <dbReference type="SAM" id="MobiDB-lite"/>
    </source>
</evidence>
<feature type="region of interest" description="Disordered" evidence="1">
    <location>
        <begin position="1"/>
        <end position="217"/>
    </location>
</feature>
<gene>
    <name evidence="2" type="ORF">AVDCRST_MAG17-979</name>
</gene>
<feature type="region of interest" description="Disordered" evidence="1">
    <location>
        <begin position="243"/>
        <end position="271"/>
    </location>
</feature>
<feature type="compositionally biased region" description="Basic and acidic residues" evidence="1">
    <location>
        <begin position="160"/>
        <end position="171"/>
    </location>
</feature>
<accession>A0A6J4SK68</accession>
<feature type="non-terminal residue" evidence="2">
    <location>
        <position position="1"/>
    </location>
</feature>
<dbReference type="AlphaFoldDB" id="A0A6J4SK68"/>
<sequence>GRSDAHESCMEEDPPRARGRARPAHRGGLGLGPDRPVRRGNGAVALDARVRARPRGVDPPRRPESPDPPRHPAAPAGARTAASAERHSQRGANGGAPSAGGTRSRQRRRRPREPRRRRQGGETTGDCRPRERGRRARGSAQRRSRSRFGHRRSGLAGARSGDRSVRTDPRHQARRYRHRRPGRNPSQRRRLRRSGHQRPDGRLRQARLHPAHGDAQHLLRAQLPTARRRRGLRRLRRGHRHLGLHGPLLRAPPPLRGPRSGRGGRSEGLPL</sequence>
<feature type="compositionally biased region" description="Basic residues" evidence="1">
    <location>
        <begin position="172"/>
        <end position="196"/>
    </location>
</feature>
<feature type="non-terminal residue" evidence="2">
    <location>
        <position position="271"/>
    </location>
</feature>
<feature type="compositionally biased region" description="Basic residues" evidence="1">
    <location>
        <begin position="131"/>
        <end position="153"/>
    </location>
</feature>
<reference evidence="2" key="1">
    <citation type="submission" date="2020-02" db="EMBL/GenBank/DDBJ databases">
        <authorList>
            <person name="Meier V. D."/>
        </authorList>
    </citation>
    <scope>NUCLEOTIDE SEQUENCE</scope>
    <source>
        <strain evidence="2">AVDCRST_MAG17</strain>
    </source>
</reference>
<feature type="compositionally biased region" description="Basic residues" evidence="1">
    <location>
        <begin position="104"/>
        <end position="118"/>
    </location>
</feature>
<feature type="compositionally biased region" description="Low complexity" evidence="1">
    <location>
        <begin position="73"/>
        <end position="83"/>
    </location>
</feature>
<dbReference type="EMBL" id="CADCVV010000069">
    <property type="protein sequence ID" value="CAA9494442.1"/>
    <property type="molecule type" value="Genomic_DNA"/>
</dbReference>
<organism evidence="2">
    <name type="scientific">uncultured Solirubrobacterales bacterium</name>
    <dbReference type="NCBI Taxonomy" id="768556"/>
    <lineage>
        <taxon>Bacteria</taxon>
        <taxon>Bacillati</taxon>
        <taxon>Actinomycetota</taxon>
        <taxon>Thermoleophilia</taxon>
        <taxon>Solirubrobacterales</taxon>
        <taxon>environmental samples</taxon>
    </lineage>
</organism>
<proteinExistence type="predicted"/>
<evidence type="ECO:0000313" key="2">
    <source>
        <dbReference type="EMBL" id="CAA9494442.1"/>
    </source>
</evidence>